<feature type="transmembrane region" description="Helical" evidence="6">
    <location>
        <begin position="115"/>
        <end position="136"/>
    </location>
</feature>
<name>A0A261W1V2_9BORD</name>
<evidence type="ECO:0000313" key="8">
    <source>
        <dbReference type="EMBL" id="OZI80011.1"/>
    </source>
</evidence>
<dbReference type="GO" id="GO:0022857">
    <property type="term" value="F:transmembrane transporter activity"/>
    <property type="evidence" value="ECO:0007669"/>
    <property type="project" value="InterPro"/>
</dbReference>
<sequence length="402" mass="41134">MNRPHRNRPARPRTPHPWLAVASGGLATFAVVTTEMLPVGLLTSIAQTVGASTGTMGLLLTVPALLAALFAPAVIVAAGGMDRRHILSILFVLLIAANLATALAPSVAWLLAARVLVGLCIGGIWAIASGLAVRLVPPESVGLATSIIFGGVAAASVLGVPLGALIGDLAGWRMAFGGMALLAALVLGLHLWSMPPLPVGRSVSLRSLRHALSNPGLRLGLALTLLLVAGHFMAFTFVRPWLLSVSGFQAEWIGVLLFAYGMAGIAGNFIAGLNAARRVGWTLIVIAAGLASTLLLLFATAGSAWGGALVLLLWGLAYGGVSVSVMTWTMKAASSDLEPATAWSVAIFNLAISAGSFLGGQVVDSQGLHVNALAACGLLVLALAVATLIQRRLPRLAAPARP</sequence>
<evidence type="ECO:0000256" key="5">
    <source>
        <dbReference type="ARBA" id="ARBA00023136"/>
    </source>
</evidence>
<evidence type="ECO:0000259" key="7">
    <source>
        <dbReference type="PROSITE" id="PS50850"/>
    </source>
</evidence>
<dbReference type="PANTHER" id="PTHR43124">
    <property type="entry name" value="PURINE EFFLUX PUMP PBUE"/>
    <property type="match status" value="1"/>
</dbReference>
<feature type="transmembrane region" description="Helical" evidence="6">
    <location>
        <begin position="370"/>
        <end position="389"/>
    </location>
</feature>
<dbReference type="CDD" id="cd17324">
    <property type="entry name" value="MFS_NepI_like"/>
    <property type="match status" value="1"/>
</dbReference>
<protein>
    <submittedName>
        <fullName evidence="8">MFS transporter</fullName>
    </submittedName>
</protein>
<dbReference type="PROSITE" id="PS50850">
    <property type="entry name" value="MFS"/>
    <property type="match status" value="1"/>
</dbReference>
<dbReference type="AlphaFoldDB" id="A0A261W1V2"/>
<proteinExistence type="predicted"/>
<comment type="caution">
    <text evidence="8">The sequence shown here is derived from an EMBL/GenBank/DDBJ whole genome shotgun (WGS) entry which is preliminary data.</text>
</comment>
<dbReference type="Proteomes" id="UP000215633">
    <property type="component" value="Unassembled WGS sequence"/>
</dbReference>
<keyword evidence="4 6" id="KW-1133">Transmembrane helix</keyword>
<evidence type="ECO:0000256" key="2">
    <source>
        <dbReference type="ARBA" id="ARBA00022475"/>
    </source>
</evidence>
<dbReference type="InterPro" id="IPR011701">
    <property type="entry name" value="MFS"/>
</dbReference>
<keyword evidence="5 6" id="KW-0472">Membrane</keyword>
<feature type="transmembrane region" description="Helical" evidence="6">
    <location>
        <begin position="58"/>
        <end position="79"/>
    </location>
</feature>
<dbReference type="InterPro" id="IPR036259">
    <property type="entry name" value="MFS_trans_sf"/>
</dbReference>
<keyword evidence="3 6" id="KW-0812">Transmembrane</keyword>
<reference evidence="9" key="1">
    <citation type="submission" date="2017-05" db="EMBL/GenBank/DDBJ databases">
        <title>Complete and WGS of Bordetella genogroups.</title>
        <authorList>
            <person name="Spilker T."/>
            <person name="Lipuma J."/>
        </authorList>
    </citation>
    <scope>NUCLEOTIDE SEQUENCE [LARGE SCALE GENOMIC DNA]</scope>
    <source>
        <strain evidence="9">AU8256</strain>
    </source>
</reference>
<feature type="transmembrane region" description="Helical" evidence="6">
    <location>
        <begin position="172"/>
        <end position="194"/>
    </location>
</feature>
<keyword evidence="2" id="KW-1003">Cell membrane</keyword>
<gene>
    <name evidence="8" type="ORF">CAL24_08910</name>
</gene>
<feature type="transmembrane region" description="Helical" evidence="6">
    <location>
        <begin position="305"/>
        <end position="328"/>
    </location>
</feature>
<dbReference type="Gene3D" id="1.20.1250.20">
    <property type="entry name" value="MFS general substrate transporter like domains"/>
    <property type="match status" value="1"/>
</dbReference>
<dbReference type="GO" id="GO:0005886">
    <property type="term" value="C:plasma membrane"/>
    <property type="evidence" value="ECO:0007669"/>
    <property type="project" value="UniProtKB-SubCell"/>
</dbReference>
<evidence type="ECO:0000256" key="4">
    <source>
        <dbReference type="ARBA" id="ARBA00022989"/>
    </source>
</evidence>
<keyword evidence="9" id="KW-1185">Reference proteome</keyword>
<feature type="transmembrane region" description="Helical" evidence="6">
    <location>
        <begin position="340"/>
        <end position="358"/>
    </location>
</feature>
<dbReference type="InterPro" id="IPR020846">
    <property type="entry name" value="MFS_dom"/>
</dbReference>
<evidence type="ECO:0000313" key="9">
    <source>
        <dbReference type="Proteomes" id="UP000215633"/>
    </source>
</evidence>
<evidence type="ECO:0000256" key="3">
    <source>
        <dbReference type="ARBA" id="ARBA00022692"/>
    </source>
</evidence>
<feature type="domain" description="Major facilitator superfamily (MFS) profile" evidence="7">
    <location>
        <begin position="20"/>
        <end position="394"/>
    </location>
</feature>
<feature type="transmembrane region" description="Helical" evidence="6">
    <location>
        <begin position="215"/>
        <end position="238"/>
    </location>
</feature>
<evidence type="ECO:0000256" key="1">
    <source>
        <dbReference type="ARBA" id="ARBA00004651"/>
    </source>
</evidence>
<dbReference type="Pfam" id="PF07690">
    <property type="entry name" value="MFS_1"/>
    <property type="match status" value="1"/>
</dbReference>
<organism evidence="8 9">
    <name type="scientific">Bordetella genomosp. 2</name>
    <dbReference type="NCBI Taxonomy" id="1983456"/>
    <lineage>
        <taxon>Bacteria</taxon>
        <taxon>Pseudomonadati</taxon>
        <taxon>Pseudomonadota</taxon>
        <taxon>Betaproteobacteria</taxon>
        <taxon>Burkholderiales</taxon>
        <taxon>Alcaligenaceae</taxon>
        <taxon>Bordetella</taxon>
    </lineage>
</organism>
<evidence type="ECO:0000256" key="6">
    <source>
        <dbReference type="SAM" id="Phobius"/>
    </source>
</evidence>
<feature type="transmembrane region" description="Helical" evidence="6">
    <location>
        <begin position="250"/>
        <end position="272"/>
    </location>
</feature>
<feature type="transmembrane region" description="Helical" evidence="6">
    <location>
        <begin position="279"/>
        <end position="299"/>
    </location>
</feature>
<accession>A0A261W1V2</accession>
<dbReference type="InterPro" id="IPR050189">
    <property type="entry name" value="MFS_Efflux_Transporters"/>
</dbReference>
<feature type="transmembrane region" description="Helical" evidence="6">
    <location>
        <begin position="143"/>
        <end position="166"/>
    </location>
</feature>
<feature type="transmembrane region" description="Helical" evidence="6">
    <location>
        <begin position="86"/>
        <end position="109"/>
    </location>
</feature>
<dbReference type="SUPFAM" id="SSF103473">
    <property type="entry name" value="MFS general substrate transporter"/>
    <property type="match status" value="1"/>
</dbReference>
<dbReference type="RefSeq" id="WP_028353372.1">
    <property type="nucleotide sequence ID" value="NZ_NEVT01000003.1"/>
</dbReference>
<dbReference type="PANTHER" id="PTHR43124:SF3">
    <property type="entry name" value="CHLORAMPHENICOL EFFLUX PUMP RV0191"/>
    <property type="match status" value="1"/>
</dbReference>
<dbReference type="EMBL" id="NEVT01000003">
    <property type="protein sequence ID" value="OZI80011.1"/>
    <property type="molecule type" value="Genomic_DNA"/>
</dbReference>
<comment type="subcellular location">
    <subcellularLocation>
        <location evidence="1">Cell membrane</location>
        <topology evidence="1">Multi-pass membrane protein</topology>
    </subcellularLocation>
</comment>